<dbReference type="SUPFAM" id="SSF57903">
    <property type="entry name" value="FYVE/PHD zinc finger"/>
    <property type="match status" value="1"/>
</dbReference>
<dbReference type="PANTHER" id="PTHR46603">
    <property type="entry name" value="ABSCISSION/NOCUT CHECKPOINT REGULATOR"/>
    <property type="match status" value="1"/>
</dbReference>
<dbReference type="GO" id="GO:0032266">
    <property type="term" value="F:phosphatidylinositol-3-phosphate binding"/>
    <property type="evidence" value="ECO:0007669"/>
    <property type="project" value="TreeGrafter"/>
</dbReference>
<comment type="caution">
    <text evidence="5">The sequence shown here is derived from an EMBL/GenBank/DDBJ whole genome shotgun (WGS) entry which is preliminary data.</text>
</comment>
<gene>
    <name evidence="5" type="ORF">WR25_18305</name>
</gene>
<comment type="similarity">
    <text evidence="1">Belongs to the heat shock protein 90 family.</text>
</comment>
<dbReference type="GO" id="GO:0030496">
    <property type="term" value="C:midbody"/>
    <property type="evidence" value="ECO:0007669"/>
    <property type="project" value="TreeGrafter"/>
</dbReference>
<dbReference type="EMBL" id="LIAE01006859">
    <property type="protein sequence ID" value="PAV84378.1"/>
    <property type="molecule type" value="Genomic_DNA"/>
</dbReference>
<evidence type="ECO:0000313" key="6">
    <source>
        <dbReference type="Proteomes" id="UP000218231"/>
    </source>
</evidence>
<keyword evidence="3" id="KW-0175">Coiled coil</keyword>
<dbReference type="GO" id="GO:0051082">
    <property type="term" value="F:unfolded protein binding"/>
    <property type="evidence" value="ECO:0007669"/>
    <property type="project" value="InterPro"/>
</dbReference>
<feature type="region of interest" description="Disordered" evidence="4">
    <location>
        <begin position="166"/>
        <end position="248"/>
    </location>
</feature>
<dbReference type="Pfam" id="PF00183">
    <property type="entry name" value="HSP90"/>
    <property type="match status" value="1"/>
</dbReference>
<evidence type="ECO:0000256" key="1">
    <source>
        <dbReference type="ARBA" id="ARBA00008239"/>
    </source>
</evidence>
<proteinExistence type="inferred from homology"/>
<dbReference type="OrthoDB" id="5407799at2759"/>
<dbReference type="GO" id="GO:0005813">
    <property type="term" value="C:centrosome"/>
    <property type="evidence" value="ECO:0007669"/>
    <property type="project" value="TreeGrafter"/>
</dbReference>
<dbReference type="InterPro" id="IPR037196">
    <property type="entry name" value="HSP90_C"/>
</dbReference>
<dbReference type="SUPFAM" id="SSF110942">
    <property type="entry name" value="HSP90 C-terminal domain"/>
    <property type="match status" value="1"/>
</dbReference>
<feature type="region of interest" description="Disordered" evidence="4">
    <location>
        <begin position="446"/>
        <end position="526"/>
    </location>
</feature>
<dbReference type="InterPro" id="IPR011011">
    <property type="entry name" value="Znf_FYVE_PHD"/>
</dbReference>
<accession>A0A2A2LE62</accession>
<dbReference type="PANTHER" id="PTHR46603:SF1">
    <property type="entry name" value="ABSCISSION_NOCUT CHECKPOINT REGULATOR"/>
    <property type="match status" value="1"/>
</dbReference>
<organism evidence="5 6">
    <name type="scientific">Diploscapter pachys</name>
    <dbReference type="NCBI Taxonomy" id="2018661"/>
    <lineage>
        <taxon>Eukaryota</taxon>
        <taxon>Metazoa</taxon>
        <taxon>Ecdysozoa</taxon>
        <taxon>Nematoda</taxon>
        <taxon>Chromadorea</taxon>
        <taxon>Rhabditida</taxon>
        <taxon>Rhabditina</taxon>
        <taxon>Rhabditomorpha</taxon>
        <taxon>Rhabditoidea</taxon>
        <taxon>Rhabditidae</taxon>
        <taxon>Diploscapter</taxon>
    </lineage>
</organism>
<dbReference type="GO" id="GO:0005524">
    <property type="term" value="F:ATP binding"/>
    <property type="evidence" value="ECO:0007669"/>
    <property type="project" value="InterPro"/>
</dbReference>
<dbReference type="Gene3D" id="1.20.120.790">
    <property type="entry name" value="Heat shock protein 90, C-terminal domain"/>
    <property type="match status" value="1"/>
</dbReference>
<feature type="coiled-coil region" evidence="3">
    <location>
        <begin position="374"/>
        <end position="423"/>
    </location>
</feature>
<feature type="region of interest" description="Disordered" evidence="4">
    <location>
        <begin position="91"/>
        <end position="116"/>
    </location>
</feature>
<evidence type="ECO:0000256" key="3">
    <source>
        <dbReference type="SAM" id="Coils"/>
    </source>
</evidence>
<dbReference type="GO" id="GO:0140662">
    <property type="term" value="F:ATP-dependent protein folding chaperone"/>
    <property type="evidence" value="ECO:0007669"/>
    <property type="project" value="InterPro"/>
</dbReference>
<dbReference type="FunFam" id="1.20.120.790:FF:000011">
    <property type="entry name" value="Putative heat shock protein HSP 90-alpha A4"/>
    <property type="match status" value="1"/>
</dbReference>
<dbReference type="Proteomes" id="UP000218231">
    <property type="component" value="Unassembled WGS sequence"/>
</dbReference>
<dbReference type="GO" id="GO:0044878">
    <property type="term" value="P:mitotic cytokinesis checkpoint signaling"/>
    <property type="evidence" value="ECO:0007669"/>
    <property type="project" value="TreeGrafter"/>
</dbReference>
<evidence type="ECO:0000313" key="5">
    <source>
        <dbReference type="EMBL" id="PAV84378.1"/>
    </source>
</evidence>
<dbReference type="STRING" id="2018661.A0A2A2LE62"/>
<feature type="compositionally biased region" description="Polar residues" evidence="4">
    <location>
        <begin position="171"/>
        <end position="206"/>
    </location>
</feature>
<sequence length="526" mass="58476">MERIMKAQALRDSSTMGYMAAKKHLEINPDHPIMKALRDRVEADKNDKTVKDLVVLLFETALLSSGFTLEEPQSHATRIYRMIKLGLDLGDDEEPSSSAASGSCAAEAPKVEGAEEDASRMEEAGCSNCAYSFCHKCLGYRALLPHLASEPVSVCYNCYTKIEEAKRKPQTSRSNTDAQVTFSPLPSSSAYSTPRPQATNSTSPSKNWWGEDLPPPSMRQSALQPKRQLGAKQPQTAQPVDPATAQVEQRAKQIFDKGENPASVPSVSELEQRLAALRDCDVELIRNPRSYFESKEKTKEETVQSILEAARDRARIEEEHDPVNEVQRRWRNYKEEDGPAKVDGEGRASAITDASDRPESFTSSTHFSDSTAFSTATKEELNEINRLLENAKKNAQMAASQSNEEEEKKVANEMRKLMAANRTKSTELIKLNNEISDKIGKFWEKHMSKDSDSDDAEVDDETVKKVIHEAEQAVDEPKSASKSKSRENSGDGNGKRKDRADSDGQSSQQGSPKRRPGFFGKFFGKK</sequence>
<name>A0A2A2LE62_9BILA</name>
<feature type="compositionally biased region" description="Low complexity" evidence="4">
    <location>
        <begin position="96"/>
        <end position="108"/>
    </location>
</feature>
<dbReference type="GO" id="GO:0009838">
    <property type="term" value="P:abscission"/>
    <property type="evidence" value="ECO:0007669"/>
    <property type="project" value="TreeGrafter"/>
</dbReference>
<keyword evidence="2" id="KW-0143">Chaperone</keyword>
<feature type="compositionally biased region" description="Basic and acidic residues" evidence="4">
    <location>
        <begin position="461"/>
        <end position="502"/>
    </location>
</feature>
<evidence type="ECO:0000256" key="4">
    <source>
        <dbReference type="SAM" id="MobiDB-lite"/>
    </source>
</evidence>
<dbReference type="GO" id="GO:0016887">
    <property type="term" value="F:ATP hydrolysis activity"/>
    <property type="evidence" value="ECO:0007669"/>
    <property type="project" value="InterPro"/>
</dbReference>
<dbReference type="AlphaFoldDB" id="A0A2A2LE62"/>
<dbReference type="InterPro" id="IPR001404">
    <property type="entry name" value="Hsp90_fam"/>
</dbReference>
<feature type="compositionally biased region" description="Low complexity" evidence="4">
    <location>
        <begin position="503"/>
        <end position="526"/>
    </location>
</feature>
<dbReference type="Gene3D" id="3.30.40.10">
    <property type="entry name" value="Zinc/RING finger domain, C3HC4 (zinc finger)"/>
    <property type="match status" value="1"/>
</dbReference>
<reference evidence="5 6" key="1">
    <citation type="journal article" date="2017" name="Curr. Biol.">
        <title>Genome architecture and evolution of a unichromosomal asexual nematode.</title>
        <authorList>
            <person name="Fradin H."/>
            <person name="Zegar C."/>
            <person name="Gutwein M."/>
            <person name="Lucas J."/>
            <person name="Kovtun M."/>
            <person name="Corcoran D."/>
            <person name="Baugh L.R."/>
            <person name="Kiontke K."/>
            <person name="Gunsalus K."/>
            <person name="Fitch D.H."/>
            <person name="Piano F."/>
        </authorList>
    </citation>
    <scope>NUCLEOTIDE SEQUENCE [LARGE SCALE GENOMIC DNA]</scope>
    <source>
        <strain evidence="5">PF1309</strain>
    </source>
</reference>
<evidence type="ECO:0000256" key="2">
    <source>
        <dbReference type="ARBA" id="ARBA00023186"/>
    </source>
</evidence>
<dbReference type="CDD" id="cd00065">
    <property type="entry name" value="FYVE_like_SF"/>
    <property type="match status" value="1"/>
</dbReference>
<keyword evidence="6" id="KW-1185">Reference proteome</keyword>
<protein>
    <submittedName>
        <fullName evidence="5">Uncharacterized protein</fullName>
    </submittedName>
</protein>
<dbReference type="GO" id="GO:0032154">
    <property type="term" value="C:cleavage furrow"/>
    <property type="evidence" value="ECO:0007669"/>
    <property type="project" value="TreeGrafter"/>
</dbReference>
<dbReference type="InterPro" id="IPR013083">
    <property type="entry name" value="Znf_RING/FYVE/PHD"/>
</dbReference>